<keyword evidence="3" id="KW-0804">Transcription</keyword>
<dbReference type="CDD" id="cd06267">
    <property type="entry name" value="PBP1_LacI_sugar_binding-like"/>
    <property type="match status" value="1"/>
</dbReference>
<dbReference type="RefSeq" id="WP_143936769.1">
    <property type="nucleotide sequence ID" value="NZ_VKKG01000001.1"/>
</dbReference>
<comment type="caution">
    <text evidence="5">The sequence shown here is derived from an EMBL/GenBank/DDBJ whole genome shotgun (WGS) entry which is preliminary data.</text>
</comment>
<dbReference type="SUPFAM" id="SSF47413">
    <property type="entry name" value="lambda repressor-like DNA-binding domains"/>
    <property type="match status" value="1"/>
</dbReference>
<evidence type="ECO:0000256" key="2">
    <source>
        <dbReference type="ARBA" id="ARBA00023125"/>
    </source>
</evidence>
<dbReference type="EMBL" id="VKKG01000001">
    <property type="protein sequence ID" value="TRY19682.1"/>
    <property type="molecule type" value="Genomic_DNA"/>
</dbReference>
<protein>
    <submittedName>
        <fullName evidence="5">LacI family transcriptional regulator</fullName>
    </submittedName>
</protein>
<dbReference type="PROSITE" id="PS00356">
    <property type="entry name" value="HTH_LACI_1"/>
    <property type="match status" value="1"/>
</dbReference>
<dbReference type="Gene3D" id="3.40.50.2300">
    <property type="match status" value="2"/>
</dbReference>
<dbReference type="GO" id="GO:0003700">
    <property type="term" value="F:DNA-binding transcription factor activity"/>
    <property type="evidence" value="ECO:0007669"/>
    <property type="project" value="TreeGrafter"/>
</dbReference>
<accession>A0A553K4W5</accession>
<evidence type="ECO:0000259" key="4">
    <source>
        <dbReference type="PROSITE" id="PS50932"/>
    </source>
</evidence>
<feature type="domain" description="HTH lacI-type" evidence="4">
    <location>
        <begin position="3"/>
        <end position="57"/>
    </location>
</feature>
<dbReference type="CDD" id="cd01392">
    <property type="entry name" value="HTH_LacI"/>
    <property type="match status" value="1"/>
</dbReference>
<evidence type="ECO:0000256" key="1">
    <source>
        <dbReference type="ARBA" id="ARBA00023015"/>
    </source>
</evidence>
<proteinExistence type="predicted"/>
<dbReference type="InterPro" id="IPR046335">
    <property type="entry name" value="LacI/GalR-like_sensor"/>
</dbReference>
<name>A0A553K4W5_9ACTN</name>
<dbReference type="AlphaFoldDB" id="A0A553K4W5"/>
<organism evidence="5 6">
    <name type="scientific">Tessaracoccus rhinocerotis</name>
    <dbReference type="NCBI Taxonomy" id="1689449"/>
    <lineage>
        <taxon>Bacteria</taxon>
        <taxon>Bacillati</taxon>
        <taxon>Actinomycetota</taxon>
        <taxon>Actinomycetes</taxon>
        <taxon>Propionibacteriales</taxon>
        <taxon>Propionibacteriaceae</taxon>
        <taxon>Tessaracoccus</taxon>
    </lineage>
</organism>
<dbReference type="Gene3D" id="1.10.260.40">
    <property type="entry name" value="lambda repressor-like DNA-binding domains"/>
    <property type="match status" value="1"/>
</dbReference>
<reference evidence="5 6" key="1">
    <citation type="submission" date="2019-07" db="EMBL/GenBank/DDBJ databases">
        <authorList>
            <person name="Zhou L.-Y."/>
        </authorList>
    </citation>
    <scope>NUCLEOTIDE SEQUENCE [LARGE SCALE GENOMIC DNA]</scope>
    <source>
        <strain evidence="5 6">YIM 101269</strain>
    </source>
</reference>
<dbReference type="InterPro" id="IPR028082">
    <property type="entry name" value="Peripla_BP_I"/>
</dbReference>
<dbReference type="InterPro" id="IPR000843">
    <property type="entry name" value="HTH_LacI"/>
</dbReference>
<dbReference type="GO" id="GO:0000976">
    <property type="term" value="F:transcription cis-regulatory region binding"/>
    <property type="evidence" value="ECO:0007669"/>
    <property type="project" value="TreeGrafter"/>
</dbReference>
<dbReference type="Pfam" id="PF00356">
    <property type="entry name" value="LacI"/>
    <property type="match status" value="1"/>
</dbReference>
<evidence type="ECO:0000313" key="5">
    <source>
        <dbReference type="EMBL" id="TRY19682.1"/>
    </source>
</evidence>
<sequence>MAVRLRDVAERAGVSLKTASNVINNYQHVKASTREKVTRAIAELGYRPNLSARQLKYGRSGFLALALPHLDSPYFSELASMFSSAAVAKGFIPLLDITNADIEAERLVLSGVQSHMIDAVVFSPLTLTAEEIAARQDTVPMVLLGERAVPSGYNHVAVDSVSAARAVTQHLVGLGRRRIAAIGRESAQGTASVRLDGHLAALEEAGLPNDETLIVGVPNYERSAGYAAMEQLLALPEPPDAVFCFNDLLAIGAMRACADAGVRVPEDVAVAGFDDIAEGRYSTPRLTTVRPDMEQLVGEVLRLLQGLIERTPVDVEDVNVDWSLEVRESTVGR</sequence>
<gene>
    <name evidence="5" type="ORF">FOJ82_01995</name>
</gene>
<keyword evidence="6" id="KW-1185">Reference proteome</keyword>
<dbReference type="SMART" id="SM00354">
    <property type="entry name" value="HTH_LACI"/>
    <property type="match status" value="1"/>
</dbReference>
<dbReference type="PROSITE" id="PS50932">
    <property type="entry name" value="HTH_LACI_2"/>
    <property type="match status" value="1"/>
</dbReference>
<dbReference type="SUPFAM" id="SSF53822">
    <property type="entry name" value="Periplasmic binding protein-like I"/>
    <property type="match status" value="1"/>
</dbReference>
<dbReference type="Pfam" id="PF13377">
    <property type="entry name" value="Peripla_BP_3"/>
    <property type="match status" value="1"/>
</dbReference>
<keyword evidence="1" id="KW-0805">Transcription regulation</keyword>
<evidence type="ECO:0000256" key="3">
    <source>
        <dbReference type="ARBA" id="ARBA00023163"/>
    </source>
</evidence>
<dbReference type="PANTHER" id="PTHR30146">
    <property type="entry name" value="LACI-RELATED TRANSCRIPTIONAL REPRESSOR"/>
    <property type="match status" value="1"/>
</dbReference>
<dbReference type="Proteomes" id="UP000317638">
    <property type="component" value="Unassembled WGS sequence"/>
</dbReference>
<dbReference type="InterPro" id="IPR010982">
    <property type="entry name" value="Lambda_DNA-bd_dom_sf"/>
</dbReference>
<dbReference type="OrthoDB" id="189006at2"/>
<evidence type="ECO:0000313" key="6">
    <source>
        <dbReference type="Proteomes" id="UP000317638"/>
    </source>
</evidence>
<dbReference type="PANTHER" id="PTHR30146:SF153">
    <property type="entry name" value="LACTOSE OPERON REPRESSOR"/>
    <property type="match status" value="1"/>
</dbReference>
<keyword evidence="2" id="KW-0238">DNA-binding</keyword>